<evidence type="ECO:0000256" key="1">
    <source>
        <dbReference type="ARBA" id="ARBA00023159"/>
    </source>
</evidence>
<dbReference type="InterPro" id="IPR018488">
    <property type="entry name" value="cNMP-bd_CS"/>
</dbReference>
<dbReference type="Gene3D" id="1.10.10.10">
    <property type="entry name" value="Winged helix-like DNA-binding domain superfamily/Winged helix DNA-binding domain"/>
    <property type="match status" value="1"/>
</dbReference>
<dbReference type="GO" id="GO:0005829">
    <property type="term" value="C:cytosol"/>
    <property type="evidence" value="ECO:0007669"/>
    <property type="project" value="TreeGrafter"/>
</dbReference>
<keyword evidence="4" id="KW-1185">Reference proteome</keyword>
<evidence type="ECO:0000313" key="3">
    <source>
        <dbReference type="EMBL" id="MBD2844628.1"/>
    </source>
</evidence>
<dbReference type="SUPFAM" id="SSF46785">
    <property type="entry name" value="Winged helix' DNA-binding domain"/>
    <property type="match status" value="1"/>
</dbReference>
<sequence length="224" mass="24982">MIELLKMNALFERLTDAQLQHILSIARQSVHRAGTMLFYEKDHGATFYIVLKGSVKIFTRVDGAEKMIALIRAGDSFGELSLIDGLPRSASAQTLEDCTLLAITEDSFHRLLKEHFDIARGIMAELCRRLRDTNEHVSDLTFLDARTRVIKSLIRLMNRYGARSGARITMSLPLNFDELAQMAGVPESALRQVVRDCQAKGILLIDRAGVVLDLARLASAQQAN</sequence>
<dbReference type="Pfam" id="PF00027">
    <property type="entry name" value="cNMP_binding"/>
    <property type="match status" value="1"/>
</dbReference>
<dbReference type="PRINTS" id="PR00103">
    <property type="entry name" value="CAMPKINASE"/>
</dbReference>
<dbReference type="InterPro" id="IPR036388">
    <property type="entry name" value="WH-like_DNA-bd_sf"/>
</dbReference>
<dbReference type="CDD" id="cd00038">
    <property type="entry name" value="CAP_ED"/>
    <property type="match status" value="1"/>
</dbReference>
<name>A0A927BSI2_9BACL</name>
<dbReference type="InterPro" id="IPR014710">
    <property type="entry name" value="RmlC-like_jellyroll"/>
</dbReference>
<reference evidence="3" key="1">
    <citation type="submission" date="2020-09" db="EMBL/GenBank/DDBJ databases">
        <title>A novel bacterium of genus Paenibacillus, isolated from South China Sea.</title>
        <authorList>
            <person name="Huang H."/>
            <person name="Mo K."/>
            <person name="Hu Y."/>
        </authorList>
    </citation>
    <scope>NUCLEOTIDE SEQUENCE</scope>
    <source>
        <strain evidence="3">IB182496</strain>
    </source>
</reference>
<evidence type="ECO:0000313" key="4">
    <source>
        <dbReference type="Proteomes" id="UP000621560"/>
    </source>
</evidence>
<feature type="domain" description="Cyclic nucleotide-binding" evidence="2">
    <location>
        <begin position="10"/>
        <end position="129"/>
    </location>
</feature>
<protein>
    <submittedName>
        <fullName evidence="3">Crp/Fnr family transcriptional regulator</fullName>
    </submittedName>
</protein>
<dbReference type="AlphaFoldDB" id="A0A927BSI2"/>
<gene>
    <name evidence="3" type="ORF">IDH44_05455</name>
</gene>
<accession>A0A927BSI2</accession>
<dbReference type="InterPro" id="IPR036390">
    <property type="entry name" value="WH_DNA-bd_sf"/>
</dbReference>
<dbReference type="PANTHER" id="PTHR24567:SF74">
    <property type="entry name" value="HTH-TYPE TRANSCRIPTIONAL REGULATOR ARCR"/>
    <property type="match status" value="1"/>
</dbReference>
<dbReference type="Gene3D" id="2.60.120.10">
    <property type="entry name" value="Jelly Rolls"/>
    <property type="match status" value="1"/>
</dbReference>
<dbReference type="InterPro" id="IPR050397">
    <property type="entry name" value="Env_Response_Regulators"/>
</dbReference>
<dbReference type="SUPFAM" id="SSF51206">
    <property type="entry name" value="cAMP-binding domain-like"/>
    <property type="match status" value="1"/>
</dbReference>
<dbReference type="RefSeq" id="WP_190915454.1">
    <property type="nucleotide sequence ID" value="NZ_JACXIZ010000011.1"/>
</dbReference>
<comment type="caution">
    <text evidence="3">The sequence shown here is derived from an EMBL/GenBank/DDBJ whole genome shotgun (WGS) entry which is preliminary data.</text>
</comment>
<proteinExistence type="predicted"/>
<evidence type="ECO:0000259" key="2">
    <source>
        <dbReference type="PROSITE" id="PS50042"/>
    </source>
</evidence>
<dbReference type="PROSITE" id="PS00889">
    <property type="entry name" value="CNMP_BINDING_2"/>
    <property type="match status" value="1"/>
</dbReference>
<dbReference type="Proteomes" id="UP000621560">
    <property type="component" value="Unassembled WGS sequence"/>
</dbReference>
<dbReference type="InterPro" id="IPR000595">
    <property type="entry name" value="cNMP-bd_dom"/>
</dbReference>
<dbReference type="InterPro" id="IPR018490">
    <property type="entry name" value="cNMP-bd_dom_sf"/>
</dbReference>
<dbReference type="PANTHER" id="PTHR24567">
    <property type="entry name" value="CRP FAMILY TRANSCRIPTIONAL REGULATORY PROTEIN"/>
    <property type="match status" value="1"/>
</dbReference>
<dbReference type="SMART" id="SM00100">
    <property type="entry name" value="cNMP"/>
    <property type="match status" value="1"/>
</dbReference>
<dbReference type="PROSITE" id="PS50042">
    <property type="entry name" value="CNMP_BINDING_3"/>
    <property type="match status" value="1"/>
</dbReference>
<keyword evidence="1" id="KW-0010">Activator</keyword>
<dbReference type="EMBL" id="JACXIZ010000011">
    <property type="protein sequence ID" value="MBD2844628.1"/>
    <property type="molecule type" value="Genomic_DNA"/>
</dbReference>
<dbReference type="GO" id="GO:0003700">
    <property type="term" value="F:DNA-binding transcription factor activity"/>
    <property type="evidence" value="ECO:0007669"/>
    <property type="project" value="TreeGrafter"/>
</dbReference>
<organism evidence="3 4">
    <name type="scientific">Paenibacillus sabuli</name>
    <dbReference type="NCBI Taxonomy" id="2772509"/>
    <lineage>
        <taxon>Bacteria</taxon>
        <taxon>Bacillati</taxon>
        <taxon>Bacillota</taxon>
        <taxon>Bacilli</taxon>
        <taxon>Bacillales</taxon>
        <taxon>Paenibacillaceae</taxon>
        <taxon>Paenibacillus</taxon>
    </lineage>
</organism>